<dbReference type="PANTHER" id="PTHR13044">
    <property type="entry name" value="ACTIVATING TRANSCRIPTION FACTOR ATF 4/5"/>
    <property type="match status" value="1"/>
</dbReference>
<evidence type="ECO:0000256" key="4">
    <source>
        <dbReference type="ARBA" id="ARBA00023125"/>
    </source>
</evidence>
<protein>
    <submittedName>
        <fullName evidence="9">Putative activating transcription factor of chaperone</fullName>
    </submittedName>
</protein>
<dbReference type="SUPFAM" id="SSF57959">
    <property type="entry name" value="Leucine zipper domain"/>
    <property type="match status" value="1"/>
</dbReference>
<reference evidence="9" key="1">
    <citation type="submission" date="2018-03" db="EMBL/GenBank/DDBJ databases">
        <title>The relapsing fever spirochete Borrelia turicatae persists in the highly oxidative environment of its soft-bodied tick vector.</title>
        <authorList>
            <person name="Bourret T.J."/>
            <person name="Boyle W.K."/>
            <person name="Valenzuela J.G."/>
            <person name="Oliveira F."/>
            <person name="Lopez J.E."/>
        </authorList>
    </citation>
    <scope>NUCLEOTIDE SEQUENCE</scope>
    <source>
        <strain evidence="9">Kansas strain/isolate</strain>
        <tissue evidence="9">Salivary glands</tissue>
    </source>
</reference>
<evidence type="ECO:0000256" key="5">
    <source>
        <dbReference type="ARBA" id="ARBA00023163"/>
    </source>
</evidence>
<feature type="region of interest" description="Disordered" evidence="7">
    <location>
        <begin position="179"/>
        <end position="209"/>
    </location>
</feature>
<comment type="similarity">
    <text evidence="2">Belongs to the bZIP family.</text>
</comment>
<evidence type="ECO:0000256" key="6">
    <source>
        <dbReference type="ARBA" id="ARBA00023242"/>
    </source>
</evidence>
<evidence type="ECO:0000259" key="8">
    <source>
        <dbReference type="PROSITE" id="PS50217"/>
    </source>
</evidence>
<dbReference type="CDD" id="cd14692">
    <property type="entry name" value="bZIP_ATF4"/>
    <property type="match status" value="1"/>
</dbReference>
<keyword evidence="6" id="KW-0539">Nucleus</keyword>
<dbReference type="PROSITE" id="PS50217">
    <property type="entry name" value="BZIP"/>
    <property type="match status" value="1"/>
</dbReference>
<dbReference type="Gene3D" id="1.20.5.170">
    <property type="match status" value="1"/>
</dbReference>
<name>A0A2R5LGC9_9ACAR</name>
<dbReference type="PANTHER" id="PTHR13044:SF14">
    <property type="entry name" value="CRYPTOCEPHAL, ISOFORM A"/>
    <property type="match status" value="1"/>
</dbReference>
<evidence type="ECO:0000256" key="2">
    <source>
        <dbReference type="ARBA" id="ARBA00007163"/>
    </source>
</evidence>
<evidence type="ECO:0000256" key="3">
    <source>
        <dbReference type="ARBA" id="ARBA00023015"/>
    </source>
</evidence>
<feature type="compositionally biased region" description="Basic residues" evidence="7">
    <location>
        <begin position="306"/>
        <end position="315"/>
    </location>
</feature>
<feature type="compositionally biased region" description="Low complexity" evidence="7">
    <location>
        <begin position="193"/>
        <end position="209"/>
    </location>
</feature>
<keyword evidence="3" id="KW-0805">Transcription regulation</keyword>
<feature type="compositionally biased region" description="Low complexity" evidence="7">
    <location>
        <begin position="74"/>
        <end position="97"/>
    </location>
</feature>
<accession>A0A2R5LGC9</accession>
<sequence>MESHWDLESVLEQCCSKFSNEDFLPPLTNAGDFGWLDEKVDLSTWTELDFPDELAAGMPEGGPLSVHGSPFYEPKLQSQLLPSPSSQSPSWPSDPVSPTFPSPPVSPLNSSPFVAPARSQLAELQLSFEDAYYDPFALDCSSLPPSPVASVSPPQTPDVSRRSPVLASRVTSPTVFLYEPVSPPHVSAPPSPVQQSPQSEASSYSSADASLSHNVSLSTVCQQPIYLAPVENIVVVPQLLIEPVAESSPQHEPAEVTGDVDVAAEEDDSAEEYMVIADDAEVPPQDEPRVEVEVAVVATTKAPSTQKRKKRGGRKVAKESVRKERKRLQNKDAATRYRQRKKQQVEGTSQEYTEQYEESCKLKAEVLRISNEISYLKGLMRELFKAKGLLK</sequence>
<dbReference type="GO" id="GO:0001228">
    <property type="term" value="F:DNA-binding transcription activator activity, RNA polymerase II-specific"/>
    <property type="evidence" value="ECO:0007669"/>
    <property type="project" value="TreeGrafter"/>
</dbReference>
<proteinExistence type="inferred from homology"/>
<feature type="compositionally biased region" description="Pro residues" evidence="7">
    <location>
        <begin position="181"/>
        <end position="192"/>
    </location>
</feature>
<dbReference type="EMBL" id="GGLE01004349">
    <property type="protein sequence ID" value="MBY08475.1"/>
    <property type="molecule type" value="Transcribed_RNA"/>
</dbReference>
<dbReference type="AlphaFoldDB" id="A0A2R5LGC9"/>
<feature type="compositionally biased region" description="Basic and acidic residues" evidence="7">
    <location>
        <begin position="316"/>
        <end position="335"/>
    </location>
</feature>
<keyword evidence="4" id="KW-0238">DNA-binding</keyword>
<dbReference type="Pfam" id="PF00170">
    <property type="entry name" value="bZIP_1"/>
    <property type="match status" value="1"/>
</dbReference>
<evidence type="ECO:0000256" key="1">
    <source>
        <dbReference type="ARBA" id="ARBA00004123"/>
    </source>
</evidence>
<dbReference type="InterPro" id="IPR004827">
    <property type="entry name" value="bZIP"/>
</dbReference>
<feature type="domain" description="BZIP" evidence="8">
    <location>
        <begin position="320"/>
        <end position="383"/>
    </location>
</feature>
<feature type="region of interest" description="Disordered" evidence="7">
    <location>
        <begin position="146"/>
        <end position="166"/>
    </location>
</feature>
<evidence type="ECO:0000313" key="9">
    <source>
        <dbReference type="EMBL" id="MBY08475.1"/>
    </source>
</evidence>
<dbReference type="GO" id="GO:0005634">
    <property type="term" value="C:nucleus"/>
    <property type="evidence" value="ECO:0007669"/>
    <property type="project" value="UniProtKB-SubCell"/>
</dbReference>
<dbReference type="PROSITE" id="PS00036">
    <property type="entry name" value="BZIP_BASIC"/>
    <property type="match status" value="1"/>
</dbReference>
<feature type="region of interest" description="Disordered" evidence="7">
    <location>
        <begin position="53"/>
        <end position="113"/>
    </location>
</feature>
<organism evidence="9">
    <name type="scientific">Ornithodoros turicata</name>
    <dbReference type="NCBI Taxonomy" id="34597"/>
    <lineage>
        <taxon>Eukaryota</taxon>
        <taxon>Metazoa</taxon>
        <taxon>Ecdysozoa</taxon>
        <taxon>Arthropoda</taxon>
        <taxon>Chelicerata</taxon>
        <taxon>Arachnida</taxon>
        <taxon>Acari</taxon>
        <taxon>Parasitiformes</taxon>
        <taxon>Ixodida</taxon>
        <taxon>Ixodoidea</taxon>
        <taxon>Argasidae</taxon>
        <taxon>Ornithodorinae</taxon>
        <taxon>Ornithodoros</taxon>
    </lineage>
</organism>
<dbReference type="InterPro" id="IPR046347">
    <property type="entry name" value="bZIP_sf"/>
</dbReference>
<evidence type="ECO:0000256" key="7">
    <source>
        <dbReference type="SAM" id="MobiDB-lite"/>
    </source>
</evidence>
<dbReference type="SMART" id="SM00338">
    <property type="entry name" value="BRLZ"/>
    <property type="match status" value="1"/>
</dbReference>
<keyword evidence="5" id="KW-0804">Transcription</keyword>
<feature type="region of interest" description="Disordered" evidence="7">
    <location>
        <begin position="301"/>
        <end position="353"/>
    </location>
</feature>
<dbReference type="GO" id="GO:0000977">
    <property type="term" value="F:RNA polymerase II transcription regulatory region sequence-specific DNA binding"/>
    <property type="evidence" value="ECO:0007669"/>
    <property type="project" value="TreeGrafter"/>
</dbReference>
<comment type="subcellular location">
    <subcellularLocation>
        <location evidence="1">Nucleus</location>
    </subcellularLocation>
</comment>